<organism evidence="2">
    <name type="scientific">Moorena producens (strain JHB)</name>
    <dbReference type="NCBI Taxonomy" id="1454205"/>
    <lineage>
        <taxon>Bacteria</taxon>
        <taxon>Bacillati</taxon>
        <taxon>Cyanobacteriota</taxon>
        <taxon>Cyanophyceae</taxon>
        <taxon>Coleofasciculales</taxon>
        <taxon>Coleofasciculaceae</taxon>
        <taxon>Moorena</taxon>
    </lineage>
</organism>
<feature type="compositionally biased region" description="Low complexity" evidence="1">
    <location>
        <begin position="1"/>
        <end position="21"/>
    </location>
</feature>
<evidence type="ECO:0000313" key="2">
    <source>
        <dbReference type="EMBL" id="WAN70027.1"/>
    </source>
</evidence>
<name>A0A9Q9SUR9_MOOP1</name>
<evidence type="ECO:0000256" key="1">
    <source>
        <dbReference type="SAM" id="MobiDB-lite"/>
    </source>
</evidence>
<gene>
    <name evidence="2" type="ORF">BJP36_38835</name>
</gene>
<dbReference type="Proteomes" id="UP000176944">
    <property type="component" value="Chromosome"/>
</dbReference>
<reference evidence="2" key="1">
    <citation type="journal article" date="2017" name="Proc. Natl. Acad. Sci. U.S.A.">
        <title>Comparative genomics uncovers the prolific and distinctive metabolic potential of the cyanobacterial genus Moorea.</title>
        <authorList>
            <person name="Leao T."/>
            <person name="Castelao G."/>
            <person name="Korobeynikov A."/>
            <person name="Monroe E.A."/>
            <person name="Podell S."/>
            <person name="Glukhov E."/>
            <person name="Allen E.E."/>
            <person name="Gerwick W.H."/>
            <person name="Gerwick L."/>
        </authorList>
    </citation>
    <scope>NUCLEOTIDE SEQUENCE</scope>
    <source>
        <strain evidence="2">JHB</strain>
    </source>
</reference>
<reference evidence="2" key="2">
    <citation type="submission" date="2022-10" db="EMBL/GenBank/DDBJ databases">
        <authorList>
            <person name="Ngo T.-E."/>
        </authorList>
    </citation>
    <scope>NUCLEOTIDE SEQUENCE</scope>
    <source>
        <strain evidence="2">JHB</strain>
    </source>
</reference>
<accession>A0A9Q9SUR9</accession>
<feature type="region of interest" description="Disordered" evidence="1">
    <location>
        <begin position="1"/>
        <end position="30"/>
    </location>
</feature>
<sequence>MESGVGSRESGVGSRESGVGSKIIPISPSDHLTHLSFTRRKQLYPCSPEALSVPILKERAIPSSPKP</sequence>
<protein>
    <submittedName>
        <fullName evidence="2">Uncharacterized protein</fullName>
    </submittedName>
</protein>
<dbReference type="AlphaFoldDB" id="A0A9Q9SUR9"/>
<dbReference type="EMBL" id="CP017708">
    <property type="protein sequence ID" value="WAN70027.1"/>
    <property type="molecule type" value="Genomic_DNA"/>
</dbReference>
<proteinExistence type="predicted"/>